<dbReference type="Proteomes" id="UP000789595">
    <property type="component" value="Unassembled WGS sequence"/>
</dbReference>
<comment type="caution">
    <text evidence="2">The sequence shown here is derived from an EMBL/GenBank/DDBJ whole genome shotgun (WGS) entry which is preliminary data.</text>
</comment>
<reference evidence="2" key="1">
    <citation type="submission" date="2021-11" db="EMBL/GenBank/DDBJ databases">
        <authorList>
            <consortium name="Genoscope - CEA"/>
            <person name="William W."/>
        </authorList>
    </citation>
    <scope>NUCLEOTIDE SEQUENCE</scope>
</reference>
<feature type="region of interest" description="Disordered" evidence="1">
    <location>
        <begin position="41"/>
        <end position="114"/>
    </location>
</feature>
<evidence type="ECO:0000313" key="3">
    <source>
        <dbReference type="Proteomes" id="UP000789595"/>
    </source>
</evidence>
<sequence length="114" mass="12197">MAAQDGGRELVHVACACAVECCYSRGSEARGTRVCVSPRAPLRAASPEARAGAVNRLTRTPGRGSSRRAPSPPRAARRRAPGRLSVARRRRGVTGSSRGRRRHRTWPGGARWGG</sequence>
<feature type="compositionally biased region" description="Low complexity" evidence="1">
    <location>
        <begin position="56"/>
        <end position="69"/>
    </location>
</feature>
<evidence type="ECO:0000313" key="2">
    <source>
        <dbReference type="EMBL" id="CAH0375962.1"/>
    </source>
</evidence>
<feature type="compositionally biased region" description="Basic residues" evidence="1">
    <location>
        <begin position="75"/>
        <end position="105"/>
    </location>
</feature>
<evidence type="ECO:0000256" key="1">
    <source>
        <dbReference type="SAM" id="MobiDB-lite"/>
    </source>
</evidence>
<accession>A0A8J2SWP5</accession>
<protein>
    <submittedName>
        <fullName evidence="2">Uncharacterized protein</fullName>
    </submittedName>
</protein>
<organism evidence="2 3">
    <name type="scientific">Pelagomonas calceolata</name>
    <dbReference type="NCBI Taxonomy" id="35677"/>
    <lineage>
        <taxon>Eukaryota</taxon>
        <taxon>Sar</taxon>
        <taxon>Stramenopiles</taxon>
        <taxon>Ochrophyta</taxon>
        <taxon>Pelagophyceae</taxon>
        <taxon>Pelagomonadales</taxon>
        <taxon>Pelagomonadaceae</taxon>
        <taxon>Pelagomonas</taxon>
    </lineage>
</organism>
<proteinExistence type="predicted"/>
<dbReference type="EMBL" id="CAKKNE010000005">
    <property type="protein sequence ID" value="CAH0375962.1"/>
    <property type="molecule type" value="Genomic_DNA"/>
</dbReference>
<keyword evidence="3" id="KW-1185">Reference proteome</keyword>
<dbReference type="AlphaFoldDB" id="A0A8J2SWP5"/>
<gene>
    <name evidence="2" type="ORF">PECAL_5P05150</name>
</gene>
<name>A0A8J2SWP5_9STRA</name>